<dbReference type="EMBL" id="JAJSOF020000015">
    <property type="protein sequence ID" value="KAJ4441287.1"/>
    <property type="molecule type" value="Genomic_DNA"/>
</dbReference>
<organism evidence="2 3">
    <name type="scientific">Periplaneta americana</name>
    <name type="common">American cockroach</name>
    <name type="synonym">Blatta americana</name>
    <dbReference type="NCBI Taxonomy" id="6978"/>
    <lineage>
        <taxon>Eukaryota</taxon>
        <taxon>Metazoa</taxon>
        <taxon>Ecdysozoa</taxon>
        <taxon>Arthropoda</taxon>
        <taxon>Hexapoda</taxon>
        <taxon>Insecta</taxon>
        <taxon>Pterygota</taxon>
        <taxon>Neoptera</taxon>
        <taxon>Polyneoptera</taxon>
        <taxon>Dictyoptera</taxon>
        <taxon>Blattodea</taxon>
        <taxon>Blattoidea</taxon>
        <taxon>Blattidae</taxon>
        <taxon>Blattinae</taxon>
        <taxon>Periplaneta</taxon>
    </lineage>
</organism>
<sequence length="285" mass="32172">MSPGSSTESYPAFARNPRKPQPDPLQPMFNVIVNDAWCLVSGCIEIKTLGHVLGACPYGETLRIYRHHAKLADALRKLKYTVYEEVHGTADNDSNRRIDIIAISESLSRAPMITNQTQCNSANNVIVCFLRTPTKEPKWYILIYFYYRYNESDFTECILLSFSQFIFSLQQPDATGGRAIHPGNANNVPMTVLLMIRFFSGAVVCTLSIGDLRLPLIDAAQVVYVLRRRHTFSAEHSFNRISPYAPVVLELYAFQLRFAPNHRIPPLFPVPLTIVPEITGGELYS</sequence>
<gene>
    <name evidence="2" type="ORF">ANN_11141</name>
</gene>
<evidence type="ECO:0000256" key="1">
    <source>
        <dbReference type="SAM" id="MobiDB-lite"/>
    </source>
</evidence>
<comment type="caution">
    <text evidence="2">The sequence shown here is derived from an EMBL/GenBank/DDBJ whole genome shotgun (WGS) entry which is preliminary data.</text>
</comment>
<evidence type="ECO:0000313" key="3">
    <source>
        <dbReference type="Proteomes" id="UP001148838"/>
    </source>
</evidence>
<evidence type="ECO:0000313" key="2">
    <source>
        <dbReference type="EMBL" id="KAJ4441287.1"/>
    </source>
</evidence>
<name>A0ABQ8T5V4_PERAM</name>
<feature type="region of interest" description="Disordered" evidence="1">
    <location>
        <begin position="1"/>
        <end position="21"/>
    </location>
</feature>
<protein>
    <submittedName>
        <fullName evidence="2">Uncharacterized protein</fullName>
    </submittedName>
</protein>
<dbReference type="Proteomes" id="UP001148838">
    <property type="component" value="Unassembled WGS sequence"/>
</dbReference>
<reference evidence="2 3" key="1">
    <citation type="journal article" date="2022" name="Allergy">
        <title>Genome assembly and annotation of Periplaneta americana reveal a comprehensive cockroach allergen profile.</title>
        <authorList>
            <person name="Wang L."/>
            <person name="Xiong Q."/>
            <person name="Saelim N."/>
            <person name="Wang L."/>
            <person name="Nong W."/>
            <person name="Wan A.T."/>
            <person name="Shi M."/>
            <person name="Liu X."/>
            <person name="Cao Q."/>
            <person name="Hui J.H.L."/>
            <person name="Sookrung N."/>
            <person name="Leung T.F."/>
            <person name="Tungtrongchitr A."/>
            <person name="Tsui S.K.W."/>
        </authorList>
    </citation>
    <scope>NUCLEOTIDE SEQUENCE [LARGE SCALE GENOMIC DNA]</scope>
    <source>
        <strain evidence="2">PWHHKU_190912</strain>
    </source>
</reference>
<proteinExistence type="predicted"/>
<accession>A0ABQ8T5V4</accession>
<keyword evidence="3" id="KW-1185">Reference proteome</keyword>